<proteinExistence type="predicted"/>
<keyword evidence="2" id="KW-1185">Reference proteome</keyword>
<organism evidence="1 2">
    <name type="scientific">Streptomyces djakartensis</name>
    <dbReference type="NCBI Taxonomy" id="68193"/>
    <lineage>
        <taxon>Bacteria</taxon>
        <taxon>Bacillati</taxon>
        <taxon>Actinomycetota</taxon>
        <taxon>Actinomycetes</taxon>
        <taxon>Kitasatosporales</taxon>
        <taxon>Streptomycetaceae</taxon>
        <taxon>Streptomyces</taxon>
    </lineage>
</organism>
<dbReference type="Proteomes" id="UP000653308">
    <property type="component" value="Unassembled WGS sequence"/>
</dbReference>
<accession>A0ABQ3A552</accession>
<comment type="caution">
    <text evidence="1">The sequence shown here is derived from an EMBL/GenBank/DDBJ whole genome shotgun (WGS) entry which is preliminary data.</text>
</comment>
<dbReference type="EMBL" id="BMWE01000014">
    <property type="protein sequence ID" value="GGY35571.1"/>
    <property type="molecule type" value="Genomic_DNA"/>
</dbReference>
<name>A0ABQ3A552_9ACTN</name>
<protein>
    <submittedName>
        <fullName evidence="1">Uncharacterized protein</fullName>
    </submittedName>
</protein>
<evidence type="ECO:0000313" key="1">
    <source>
        <dbReference type="EMBL" id="GGY35571.1"/>
    </source>
</evidence>
<evidence type="ECO:0000313" key="2">
    <source>
        <dbReference type="Proteomes" id="UP000653308"/>
    </source>
</evidence>
<gene>
    <name evidence="1" type="ORF">GCM10010384_48440</name>
</gene>
<sequence>MLRRLLIQQASSELACTPFRTRGTAVSLLFSFPGSRTPDGWLLTQFLVQLHAGAVSVDNSRGVNPRAGAES</sequence>
<reference evidence="2" key="1">
    <citation type="journal article" date="2019" name="Int. J. Syst. Evol. Microbiol.">
        <title>The Global Catalogue of Microorganisms (GCM) 10K type strain sequencing project: providing services to taxonomists for standard genome sequencing and annotation.</title>
        <authorList>
            <consortium name="The Broad Institute Genomics Platform"/>
            <consortium name="The Broad Institute Genome Sequencing Center for Infectious Disease"/>
            <person name="Wu L."/>
            <person name="Ma J."/>
        </authorList>
    </citation>
    <scope>NUCLEOTIDE SEQUENCE [LARGE SCALE GENOMIC DNA]</scope>
    <source>
        <strain evidence="2">JCM 4957</strain>
    </source>
</reference>